<evidence type="ECO:0000256" key="2">
    <source>
        <dbReference type="ARBA" id="ARBA00022670"/>
    </source>
</evidence>
<keyword evidence="12" id="KW-1185">Reference proteome</keyword>
<evidence type="ECO:0000313" key="12">
    <source>
        <dbReference type="Proteomes" id="UP000015101"/>
    </source>
</evidence>
<evidence type="ECO:0000313" key="11">
    <source>
        <dbReference type="EnsemblMetazoa" id="HelroP188964"/>
    </source>
</evidence>
<feature type="binding site" evidence="9">
    <location>
        <begin position="215"/>
        <end position="216"/>
    </location>
    <ligand>
        <name>L-glutamate</name>
        <dbReference type="ChEBI" id="CHEBI:29985"/>
    </ligand>
</feature>
<keyword evidence="4" id="KW-0378">Hydrolase</keyword>
<evidence type="ECO:0000256" key="6">
    <source>
        <dbReference type="ARBA" id="ARBA00023315"/>
    </source>
</evidence>
<dbReference type="Gene3D" id="1.10.246.130">
    <property type="match status" value="1"/>
</dbReference>
<dbReference type="RefSeq" id="XP_009022882.1">
    <property type="nucleotide sequence ID" value="XM_009024634.1"/>
</dbReference>
<gene>
    <name evidence="11" type="primary">20211082</name>
    <name evidence="10" type="ORF">HELRODRAFT_188964</name>
</gene>
<keyword evidence="7" id="KW-1199">Hemostasis impairing toxin</keyword>
<dbReference type="FunFam" id="3.60.20.40:FF:000001">
    <property type="entry name" value="Gamma-glutamyltranspeptidase 1"/>
    <property type="match status" value="1"/>
</dbReference>
<evidence type="ECO:0000256" key="8">
    <source>
        <dbReference type="PIRSR" id="PIRSR600101-1"/>
    </source>
</evidence>
<organism evidence="11 12">
    <name type="scientific">Helobdella robusta</name>
    <name type="common">Californian leech</name>
    <dbReference type="NCBI Taxonomy" id="6412"/>
    <lineage>
        <taxon>Eukaryota</taxon>
        <taxon>Metazoa</taxon>
        <taxon>Spiralia</taxon>
        <taxon>Lophotrochozoa</taxon>
        <taxon>Annelida</taxon>
        <taxon>Clitellata</taxon>
        <taxon>Hirudinea</taxon>
        <taxon>Rhynchobdellida</taxon>
        <taxon>Glossiphoniidae</taxon>
        <taxon>Helobdella</taxon>
    </lineage>
</organism>
<dbReference type="InterPro" id="IPR043137">
    <property type="entry name" value="GGT_ssub_C"/>
</dbReference>
<keyword evidence="2" id="KW-0645">Protease</keyword>
<dbReference type="EMBL" id="KB097143">
    <property type="protein sequence ID" value="ESN98956.1"/>
    <property type="molecule type" value="Genomic_DNA"/>
</dbReference>
<dbReference type="OMA" id="ESLACAM"/>
<evidence type="ECO:0000256" key="9">
    <source>
        <dbReference type="PIRSR" id="PIRSR600101-2"/>
    </source>
</evidence>
<keyword evidence="7" id="KW-1202">Platelet aggregation activating toxin</keyword>
<evidence type="ECO:0000256" key="7">
    <source>
        <dbReference type="ARBA" id="ARBA00084097"/>
    </source>
</evidence>
<keyword evidence="3" id="KW-0808">Transferase</keyword>
<dbReference type="GeneID" id="20211082"/>
<dbReference type="InterPro" id="IPR000101">
    <property type="entry name" value="GGT_peptidase"/>
</dbReference>
<feature type="binding site" evidence="9">
    <location>
        <position position="238"/>
    </location>
    <ligand>
        <name>L-glutamate</name>
        <dbReference type="ChEBI" id="CHEBI:29985"/>
    </ligand>
</feature>
<reference evidence="11" key="3">
    <citation type="submission" date="2015-06" db="UniProtKB">
        <authorList>
            <consortium name="EnsemblMetazoa"/>
        </authorList>
    </citation>
    <scope>IDENTIFICATION</scope>
</reference>
<dbReference type="FunFam" id="1.10.246.130:FF:000005">
    <property type="entry name" value="Gamma-glutamyltranspeptidase 1, putative"/>
    <property type="match status" value="1"/>
</dbReference>
<evidence type="ECO:0000256" key="5">
    <source>
        <dbReference type="ARBA" id="ARBA00023180"/>
    </source>
</evidence>
<dbReference type="KEGG" id="hro:HELRODRAFT_188964"/>
<dbReference type="EMBL" id="AMQM01001082">
    <property type="status" value="NOT_ANNOTATED_CDS"/>
    <property type="molecule type" value="Genomic_DNA"/>
</dbReference>
<protein>
    <recommendedName>
        <fullName evidence="13">Gamma-glutamyltransferase</fullName>
    </recommendedName>
</protein>
<evidence type="ECO:0000256" key="3">
    <source>
        <dbReference type="ARBA" id="ARBA00022679"/>
    </source>
</evidence>
<name>T1FQI5_HELRO</name>
<dbReference type="GO" id="GO:0006508">
    <property type="term" value="P:proteolysis"/>
    <property type="evidence" value="ECO:0007669"/>
    <property type="project" value="UniProtKB-KW"/>
</dbReference>
<dbReference type="eggNOG" id="KOG2410">
    <property type="taxonomic scope" value="Eukaryota"/>
</dbReference>
<dbReference type="GO" id="GO:0016746">
    <property type="term" value="F:acyltransferase activity"/>
    <property type="evidence" value="ECO:0007669"/>
    <property type="project" value="UniProtKB-KW"/>
</dbReference>
<dbReference type="InterPro" id="IPR043138">
    <property type="entry name" value="GGT_lsub"/>
</dbReference>
<dbReference type="EnsemblMetazoa" id="HelroT188964">
    <property type="protein sequence ID" value="HelroP188964"/>
    <property type="gene ID" value="HelroG188964"/>
</dbReference>
<dbReference type="AlphaFoldDB" id="T1FQI5"/>
<dbReference type="PROSITE" id="PS00462">
    <property type="entry name" value="G_GLU_TRANSPEPTIDASE"/>
    <property type="match status" value="1"/>
</dbReference>
<reference evidence="10 12" key="2">
    <citation type="journal article" date="2013" name="Nature">
        <title>Insights into bilaterian evolution from three spiralian genomes.</title>
        <authorList>
            <person name="Simakov O."/>
            <person name="Marletaz F."/>
            <person name="Cho S.J."/>
            <person name="Edsinger-Gonzales E."/>
            <person name="Havlak P."/>
            <person name="Hellsten U."/>
            <person name="Kuo D.H."/>
            <person name="Larsson T."/>
            <person name="Lv J."/>
            <person name="Arendt D."/>
            <person name="Savage R."/>
            <person name="Osoegawa K."/>
            <person name="de Jong P."/>
            <person name="Grimwood J."/>
            <person name="Chapman J.A."/>
            <person name="Shapiro H."/>
            <person name="Aerts A."/>
            <person name="Otillar R.P."/>
            <person name="Terry A.Y."/>
            <person name="Boore J.L."/>
            <person name="Grigoriev I.V."/>
            <person name="Lindberg D.R."/>
            <person name="Seaver E.C."/>
            <person name="Weisblat D.A."/>
            <person name="Putnam N.H."/>
            <person name="Rokhsar D.S."/>
        </authorList>
    </citation>
    <scope>NUCLEOTIDE SEQUENCE</scope>
</reference>
<keyword evidence="6" id="KW-0012">Acyltransferase</keyword>
<evidence type="ECO:0008006" key="13">
    <source>
        <dbReference type="Google" id="ProtNLM"/>
    </source>
</evidence>
<dbReference type="InParanoid" id="T1FQI5"/>
<dbReference type="InterPro" id="IPR055262">
    <property type="entry name" value="GGT_CS"/>
</dbReference>
<dbReference type="OrthoDB" id="1081007at2759"/>
<reference evidence="12" key="1">
    <citation type="submission" date="2012-12" db="EMBL/GenBank/DDBJ databases">
        <authorList>
            <person name="Hellsten U."/>
            <person name="Grimwood J."/>
            <person name="Chapman J.A."/>
            <person name="Shapiro H."/>
            <person name="Aerts A."/>
            <person name="Otillar R.P."/>
            <person name="Terry A.Y."/>
            <person name="Boore J.L."/>
            <person name="Simakov O."/>
            <person name="Marletaz F."/>
            <person name="Cho S.-J."/>
            <person name="Edsinger-Gonzales E."/>
            <person name="Havlak P."/>
            <person name="Kuo D.-H."/>
            <person name="Larsson T."/>
            <person name="Lv J."/>
            <person name="Arendt D."/>
            <person name="Savage R."/>
            <person name="Osoegawa K."/>
            <person name="de Jong P."/>
            <person name="Lindberg D.R."/>
            <person name="Seaver E.C."/>
            <person name="Weisblat D.A."/>
            <person name="Putnam N.H."/>
            <person name="Grigoriev I.V."/>
            <person name="Rokhsar D.S."/>
        </authorList>
    </citation>
    <scope>NUCLEOTIDE SEQUENCE</scope>
</reference>
<dbReference type="Pfam" id="PF01019">
    <property type="entry name" value="G_glu_transpept"/>
    <property type="match status" value="1"/>
</dbReference>
<comment type="similarity">
    <text evidence="1">Belongs to the gamma-glutamyltransferase family.</text>
</comment>
<dbReference type="InterPro" id="IPR029055">
    <property type="entry name" value="Ntn_hydrolases_N"/>
</dbReference>
<dbReference type="STRING" id="6412.T1FQI5"/>
<feature type="active site" description="Nucleophile" evidence="8">
    <location>
        <position position="146"/>
    </location>
</feature>
<sequence length="338" mass="37048">MAQEIQEEGGILSEDDLRRYDVEWKNATVVKLQGTKLQHYSVSPPSSGAVLGFILNVMAGYKLTPDSFSENNLSLTLHRLIEVSKFAFAGRSKLGDEKFDNFSGLSKKLASKGFAEEIRSKIDDSRTFTDTSHYGNIYEEARDGGTAHVSVYAADGSAVSLTSTINNAFGSGVRGRQTGILYNNEMNLFTGIDEEAFASNLNLSNQIKPYKIPMSSMSPSLIMDKHFNVGLITGASGGPRIITSIAAVILGSIFGNETLDVTVDRPRIHHQLFPNQVLYENWMEEKHVDDLKMRGHIMNPVIKTAVCGTIKVKNDANERKLLIEAVSDGRKGGQPEGL</sequence>
<accession>T1FQI5</accession>
<dbReference type="GO" id="GO:0006751">
    <property type="term" value="P:glutathione catabolic process"/>
    <property type="evidence" value="ECO:0000318"/>
    <property type="project" value="GO_Central"/>
</dbReference>
<dbReference type="Gene3D" id="3.60.20.40">
    <property type="match status" value="1"/>
</dbReference>
<dbReference type="PANTHER" id="PTHR11686">
    <property type="entry name" value="GAMMA GLUTAMYL TRANSPEPTIDASE"/>
    <property type="match status" value="1"/>
</dbReference>
<dbReference type="HOGENOM" id="CLU_014813_1_0_1"/>
<dbReference type="GO" id="GO:0005886">
    <property type="term" value="C:plasma membrane"/>
    <property type="evidence" value="ECO:0000318"/>
    <property type="project" value="GO_Central"/>
</dbReference>
<evidence type="ECO:0000313" key="10">
    <source>
        <dbReference type="EMBL" id="ESN98956.1"/>
    </source>
</evidence>
<keyword evidence="5" id="KW-0325">Glycoprotein</keyword>
<dbReference type="Proteomes" id="UP000015101">
    <property type="component" value="Unassembled WGS sequence"/>
</dbReference>
<feature type="binding site" evidence="9">
    <location>
        <begin position="164"/>
        <end position="166"/>
    </location>
    <ligand>
        <name>L-glutamate</name>
        <dbReference type="ChEBI" id="CHEBI:29985"/>
    </ligand>
</feature>
<dbReference type="PRINTS" id="PR01210">
    <property type="entry name" value="GGTRANSPTASE"/>
</dbReference>
<keyword evidence="7" id="KW-0800">Toxin</keyword>
<dbReference type="SUPFAM" id="SSF56235">
    <property type="entry name" value="N-terminal nucleophile aminohydrolases (Ntn hydrolases)"/>
    <property type="match status" value="1"/>
</dbReference>
<proteinExistence type="inferred from homology"/>
<evidence type="ECO:0000256" key="4">
    <source>
        <dbReference type="ARBA" id="ARBA00022801"/>
    </source>
</evidence>
<dbReference type="CTD" id="20211082"/>
<evidence type="ECO:0000256" key="1">
    <source>
        <dbReference type="ARBA" id="ARBA00009381"/>
    </source>
</evidence>
<dbReference type="GO" id="GO:0036374">
    <property type="term" value="F:glutathione hydrolase activity"/>
    <property type="evidence" value="ECO:0000318"/>
    <property type="project" value="GO_Central"/>
</dbReference>
<dbReference type="PANTHER" id="PTHR11686:SF9">
    <property type="entry name" value="RE13973P"/>
    <property type="match status" value="1"/>
</dbReference>